<comment type="similarity">
    <text evidence="3 10">Belongs to the SHMT family.</text>
</comment>
<keyword evidence="14" id="KW-1185">Reference proteome</keyword>
<dbReference type="RefSeq" id="WP_026642702.1">
    <property type="nucleotide sequence ID" value="NZ_JGZU01000001.1"/>
</dbReference>
<dbReference type="FunFam" id="3.40.640.10:FF:000001">
    <property type="entry name" value="Serine hydroxymethyltransferase"/>
    <property type="match status" value="1"/>
</dbReference>
<keyword evidence="5 10" id="KW-0963">Cytoplasm</keyword>
<accession>A0A087EKV3</accession>
<dbReference type="PANTHER" id="PTHR11680">
    <property type="entry name" value="SERINE HYDROXYMETHYLTRANSFERASE"/>
    <property type="match status" value="1"/>
</dbReference>
<evidence type="ECO:0000256" key="2">
    <source>
        <dbReference type="ARBA" id="ARBA00004496"/>
    </source>
</evidence>
<proteinExistence type="inferred from homology"/>
<dbReference type="AlphaFoldDB" id="A0A087EKV3"/>
<evidence type="ECO:0000256" key="9">
    <source>
        <dbReference type="ARBA" id="ARBA00054606"/>
    </source>
</evidence>
<feature type="binding site" evidence="10">
    <location>
        <position position="121"/>
    </location>
    <ligand>
        <name>(6S)-5,6,7,8-tetrahydrofolate</name>
        <dbReference type="ChEBI" id="CHEBI:57453"/>
    </ligand>
</feature>
<evidence type="ECO:0000256" key="5">
    <source>
        <dbReference type="ARBA" id="ARBA00022490"/>
    </source>
</evidence>
<comment type="caution">
    <text evidence="10">Lacks conserved residue(s) required for the propagation of feature annotation.</text>
</comment>
<evidence type="ECO:0000256" key="8">
    <source>
        <dbReference type="ARBA" id="ARBA00022898"/>
    </source>
</evidence>
<comment type="caution">
    <text evidence="13">The sequence shown here is derived from an EMBL/GenBank/DDBJ whole genome shotgun (WGS) entry which is preliminary data.</text>
</comment>
<comment type="function">
    <text evidence="9">Catalyzes the reversible interconversion of serine and glycine with tetrahydrofolate (THF) serving as the one-carbon carrier. This reaction serves as the major source of one-carbon groups required for the biosynthesis of purines, thymidylate, methionine, and other important biomolecules. Also exhibits THF-independent aldolase activity toward beta-hydroxyamino acids, producing glycine and aldehydes, via a retro-aldol mechanism. Thus, is able to catalyze the cleavage of L-allo-threonine.</text>
</comment>
<dbReference type="UniPathway" id="UPA00193"/>
<dbReference type="GO" id="GO:0004372">
    <property type="term" value="F:glycine hydroxymethyltransferase activity"/>
    <property type="evidence" value="ECO:0007669"/>
    <property type="project" value="UniProtKB-UniRule"/>
</dbReference>
<dbReference type="InterPro" id="IPR001085">
    <property type="entry name" value="Ser_HO-MeTrfase"/>
</dbReference>
<dbReference type="PANTHER" id="PTHR11680:SF35">
    <property type="entry name" value="SERINE HYDROXYMETHYLTRANSFERASE 1"/>
    <property type="match status" value="1"/>
</dbReference>
<comment type="cofactor">
    <cofactor evidence="1 10 11">
        <name>pyridoxal 5'-phosphate</name>
        <dbReference type="ChEBI" id="CHEBI:597326"/>
    </cofactor>
</comment>
<dbReference type="EMBL" id="JGZU01000001">
    <property type="protein sequence ID" value="KFJ08404.1"/>
    <property type="molecule type" value="Genomic_DNA"/>
</dbReference>
<feature type="binding site" evidence="10">
    <location>
        <begin position="125"/>
        <end position="127"/>
    </location>
    <ligand>
        <name>(6S)-5,6,7,8-tetrahydrofolate</name>
        <dbReference type="ChEBI" id="CHEBI:57453"/>
    </ligand>
</feature>
<evidence type="ECO:0000256" key="10">
    <source>
        <dbReference type="HAMAP-Rule" id="MF_00051"/>
    </source>
</evidence>
<evidence type="ECO:0000256" key="4">
    <source>
        <dbReference type="ARBA" id="ARBA00011738"/>
    </source>
</evidence>
<dbReference type="OrthoDB" id="9803846at2"/>
<dbReference type="GO" id="GO:0005829">
    <property type="term" value="C:cytosol"/>
    <property type="evidence" value="ECO:0007669"/>
    <property type="project" value="TreeGrafter"/>
</dbReference>
<dbReference type="Gene3D" id="3.40.640.10">
    <property type="entry name" value="Type I PLP-dependent aspartate aminotransferase-like (Major domain)"/>
    <property type="match status" value="1"/>
</dbReference>
<dbReference type="GO" id="GO:0019264">
    <property type="term" value="P:glycine biosynthetic process from serine"/>
    <property type="evidence" value="ECO:0007669"/>
    <property type="project" value="UniProtKB-UniRule"/>
</dbReference>
<keyword evidence="6 10" id="KW-0554">One-carbon metabolism</keyword>
<dbReference type="EC" id="2.1.2.1" evidence="10"/>
<dbReference type="InterPro" id="IPR049943">
    <property type="entry name" value="Ser_HO-MeTrfase-like"/>
</dbReference>
<dbReference type="GO" id="GO:0042803">
    <property type="term" value="F:protein homodimerization activity"/>
    <property type="evidence" value="ECO:0007669"/>
    <property type="project" value="UniProtKB-ARBA"/>
</dbReference>
<comment type="catalytic activity">
    <reaction evidence="10">
        <text>(6R)-5,10-methylene-5,6,7,8-tetrahydrofolate + glycine + H2O = (6S)-5,6,7,8-tetrahydrofolate + L-serine</text>
        <dbReference type="Rhea" id="RHEA:15481"/>
        <dbReference type="ChEBI" id="CHEBI:15377"/>
        <dbReference type="ChEBI" id="CHEBI:15636"/>
        <dbReference type="ChEBI" id="CHEBI:33384"/>
        <dbReference type="ChEBI" id="CHEBI:57305"/>
        <dbReference type="ChEBI" id="CHEBI:57453"/>
        <dbReference type="EC" id="2.1.2.1"/>
    </reaction>
</comment>
<dbReference type="GO" id="GO:0032259">
    <property type="term" value="P:methylation"/>
    <property type="evidence" value="ECO:0007669"/>
    <property type="project" value="UniProtKB-KW"/>
</dbReference>
<dbReference type="UniPathway" id="UPA00288">
    <property type="reaction ID" value="UER01023"/>
</dbReference>
<dbReference type="InterPro" id="IPR015422">
    <property type="entry name" value="PyrdxlP-dep_Trfase_small"/>
</dbReference>
<evidence type="ECO:0000259" key="12">
    <source>
        <dbReference type="Pfam" id="PF00464"/>
    </source>
</evidence>
<evidence type="ECO:0000256" key="7">
    <source>
        <dbReference type="ARBA" id="ARBA00022679"/>
    </source>
</evidence>
<keyword evidence="7 10" id="KW-0808">Transferase</keyword>
<sequence>MSVFNQPIATVDPDVAAVLDGELKRQQTYLEMIASENFVPRAVLQAMGSVLTNKYAEGYPGKRYYGGCQEVDKVETLAIERAKALFGAEYANVQPHSGAQANAAVYHALVNPGDTVLGLELAHGGHLTHGMKINFSGKIYHAEAYGLDPDTYRINMDMVREKALETHPKMIIAGWSAYPRHLDFAAFRSIADEVGAYLWTDMAHFAGLVAAGLHPSPVPYSDVVSTTIHKTLGGPRSGMLLSRDAATFGKKLNSAVFPGQQGGPLMHMIAGKAVAFKIAASEEFKDRQRRTLEGASILAERLLADDVARSGVSLVTGGTKVHLVLVDLRNSELNGQDAEDLLDQVGITVNRNAVPWDPRPARVTSGLRIGTPALATRGFGAKEFSEVADVIATALRDGKSADVPALRARVAKLADDFPLYEGLDQTHGAVGAMQ</sequence>
<dbReference type="GO" id="GO:0035999">
    <property type="term" value="P:tetrahydrofolate interconversion"/>
    <property type="evidence" value="ECO:0007669"/>
    <property type="project" value="UniProtKB-UniRule"/>
</dbReference>
<feature type="modified residue" description="N6-(pyridoxal phosphate)lysine" evidence="10 11">
    <location>
        <position position="230"/>
    </location>
</feature>
<dbReference type="SUPFAM" id="SSF53383">
    <property type="entry name" value="PLP-dependent transferases"/>
    <property type="match status" value="1"/>
</dbReference>
<comment type="subcellular location">
    <subcellularLocation>
        <location evidence="2 10">Cytoplasm</location>
    </subcellularLocation>
</comment>
<gene>
    <name evidence="10" type="primary">glyA</name>
    <name evidence="13" type="ORF">BITS_1708</name>
</gene>
<dbReference type="InterPro" id="IPR015424">
    <property type="entry name" value="PyrdxlP-dep_Trfase"/>
</dbReference>
<keyword evidence="10" id="KW-0028">Amino-acid biosynthesis</keyword>
<feature type="domain" description="Serine hydroxymethyltransferase-like" evidence="12">
    <location>
        <begin position="9"/>
        <end position="391"/>
    </location>
</feature>
<evidence type="ECO:0000256" key="3">
    <source>
        <dbReference type="ARBA" id="ARBA00006376"/>
    </source>
</evidence>
<protein>
    <recommendedName>
        <fullName evidence="10">Serine hydroxymethyltransferase</fullName>
        <shortName evidence="10">SHMT</shortName>
        <shortName evidence="10">Serine methylase</shortName>
        <ecNumber evidence="10">2.1.2.1</ecNumber>
    </recommendedName>
</protein>
<dbReference type="GO" id="GO:0030170">
    <property type="term" value="F:pyridoxal phosphate binding"/>
    <property type="evidence" value="ECO:0007669"/>
    <property type="project" value="UniProtKB-UniRule"/>
</dbReference>
<comment type="pathway">
    <text evidence="10">Amino-acid biosynthesis; glycine biosynthesis; glycine from L-serine: step 1/1.</text>
</comment>
<name>A0A087EKV3_9BIFI</name>
<evidence type="ECO:0000256" key="1">
    <source>
        <dbReference type="ARBA" id="ARBA00001933"/>
    </source>
</evidence>
<dbReference type="CDD" id="cd00378">
    <property type="entry name" value="SHMT"/>
    <property type="match status" value="1"/>
</dbReference>
<dbReference type="HAMAP" id="MF_00051">
    <property type="entry name" value="SHMT"/>
    <property type="match status" value="1"/>
</dbReference>
<evidence type="ECO:0000256" key="6">
    <source>
        <dbReference type="ARBA" id="ARBA00022563"/>
    </source>
</evidence>
<comment type="subunit">
    <text evidence="4 10">Homodimer.</text>
</comment>
<dbReference type="PIRSF" id="PIRSF000412">
    <property type="entry name" value="SHMT"/>
    <property type="match status" value="1"/>
</dbReference>
<dbReference type="Pfam" id="PF00464">
    <property type="entry name" value="SHMT"/>
    <property type="match status" value="1"/>
</dbReference>
<evidence type="ECO:0000313" key="14">
    <source>
        <dbReference type="Proteomes" id="UP000029080"/>
    </source>
</evidence>
<evidence type="ECO:0000313" key="13">
    <source>
        <dbReference type="EMBL" id="KFJ08404.1"/>
    </source>
</evidence>
<dbReference type="GO" id="GO:0008168">
    <property type="term" value="F:methyltransferase activity"/>
    <property type="evidence" value="ECO:0007669"/>
    <property type="project" value="UniProtKB-KW"/>
</dbReference>
<dbReference type="InterPro" id="IPR039429">
    <property type="entry name" value="SHMT-like_dom"/>
</dbReference>
<comment type="pathway">
    <text evidence="10">One-carbon metabolism; tetrahydrofolate interconversion.</text>
</comment>
<reference evidence="13 14" key="1">
    <citation type="submission" date="2014-03" db="EMBL/GenBank/DDBJ databases">
        <title>Genomics of Bifidobacteria.</title>
        <authorList>
            <person name="Ventura M."/>
            <person name="Milani C."/>
            <person name="Lugli G.A."/>
        </authorList>
    </citation>
    <scope>NUCLEOTIDE SEQUENCE [LARGE SCALE GENOMIC DNA]</scope>
    <source>
        <strain evidence="13 14">JCM 13495</strain>
    </source>
</reference>
<organism evidence="13 14">
    <name type="scientific">Bifidobacterium tsurumiense</name>
    <dbReference type="NCBI Taxonomy" id="356829"/>
    <lineage>
        <taxon>Bacteria</taxon>
        <taxon>Bacillati</taxon>
        <taxon>Actinomycetota</taxon>
        <taxon>Actinomycetes</taxon>
        <taxon>Bifidobacteriales</taxon>
        <taxon>Bifidobacteriaceae</taxon>
        <taxon>Bifidobacterium</taxon>
    </lineage>
</organism>
<dbReference type="Gene3D" id="3.90.1150.10">
    <property type="entry name" value="Aspartate Aminotransferase, domain 1"/>
    <property type="match status" value="1"/>
</dbReference>
<evidence type="ECO:0000256" key="11">
    <source>
        <dbReference type="PIRSR" id="PIRSR000412-50"/>
    </source>
</evidence>
<keyword evidence="8 10" id="KW-0663">Pyridoxal phosphate</keyword>
<dbReference type="Proteomes" id="UP000029080">
    <property type="component" value="Unassembled WGS sequence"/>
</dbReference>
<keyword evidence="13" id="KW-0489">Methyltransferase</keyword>
<feature type="site" description="Plays an important role in substrate specificity" evidence="10">
    <location>
        <position position="229"/>
    </location>
</feature>
<dbReference type="eggNOG" id="COG0112">
    <property type="taxonomic scope" value="Bacteria"/>
</dbReference>
<dbReference type="InterPro" id="IPR015421">
    <property type="entry name" value="PyrdxlP-dep_Trfase_major"/>
</dbReference>
<dbReference type="STRING" id="356829.BITS_1708"/>
<dbReference type="NCBIfam" id="NF000586">
    <property type="entry name" value="PRK00011.1"/>
    <property type="match status" value="1"/>
</dbReference>